<dbReference type="AlphaFoldDB" id="A0A2S6NPB3"/>
<dbReference type="InterPro" id="IPR007460">
    <property type="entry name" value="BrnT_toxin"/>
</dbReference>
<dbReference type="RefSeq" id="WP_104516861.1">
    <property type="nucleotide sequence ID" value="NZ_NHRY01000019.1"/>
</dbReference>
<reference evidence="1 2" key="1">
    <citation type="journal article" date="2018" name="Arch. Microbiol.">
        <title>New insights into the metabolic potential of the phototrophic purple bacterium Rhodopila globiformis DSM 161(T) from its draft genome sequence and evidence for a vanadium-dependent nitrogenase.</title>
        <authorList>
            <person name="Imhoff J.F."/>
            <person name="Rahn T."/>
            <person name="Kunzel S."/>
            <person name="Neulinger S.C."/>
        </authorList>
    </citation>
    <scope>NUCLEOTIDE SEQUENCE [LARGE SCALE GENOMIC DNA]</scope>
    <source>
        <strain evidence="1 2">DSM 161</strain>
    </source>
</reference>
<dbReference type="Proteomes" id="UP000239724">
    <property type="component" value="Unassembled WGS sequence"/>
</dbReference>
<dbReference type="EMBL" id="NHRY01000019">
    <property type="protein sequence ID" value="PPQ40813.1"/>
    <property type="molecule type" value="Genomic_DNA"/>
</dbReference>
<comment type="caution">
    <text evidence="1">The sequence shown here is derived from an EMBL/GenBank/DDBJ whole genome shotgun (WGS) entry which is preliminary data.</text>
</comment>
<evidence type="ECO:0008006" key="3">
    <source>
        <dbReference type="Google" id="ProtNLM"/>
    </source>
</evidence>
<evidence type="ECO:0000313" key="1">
    <source>
        <dbReference type="EMBL" id="PPQ40813.1"/>
    </source>
</evidence>
<proteinExistence type="predicted"/>
<sequence length="89" mass="10672">MEFEWFEGKRLRTLEDRGLDFRDARHLFDGRSLYSYPSPRGEEARFVSVGLLEQRLVAVVWMERPDTCRIISMRRARQSEERAYRALFG</sequence>
<dbReference type="Pfam" id="PF04365">
    <property type="entry name" value="BrnT_toxin"/>
    <property type="match status" value="1"/>
</dbReference>
<dbReference type="Gene3D" id="3.10.450.530">
    <property type="entry name" value="Ribonuclease toxin, BrnT, of type II toxin-antitoxin system"/>
    <property type="match status" value="1"/>
</dbReference>
<accession>A0A2S6NPB3</accession>
<gene>
    <name evidence="1" type="ORF">CCS01_00345</name>
</gene>
<dbReference type="OrthoDB" id="9798158at2"/>
<protein>
    <recommendedName>
        <fullName evidence="3">BrnT family toxin</fullName>
    </recommendedName>
</protein>
<organism evidence="1 2">
    <name type="scientific">Rhodopila globiformis</name>
    <name type="common">Rhodopseudomonas globiformis</name>
    <dbReference type="NCBI Taxonomy" id="1071"/>
    <lineage>
        <taxon>Bacteria</taxon>
        <taxon>Pseudomonadati</taxon>
        <taxon>Pseudomonadota</taxon>
        <taxon>Alphaproteobacteria</taxon>
        <taxon>Acetobacterales</taxon>
        <taxon>Acetobacteraceae</taxon>
        <taxon>Rhodopila</taxon>
    </lineage>
</organism>
<keyword evidence="2" id="KW-1185">Reference proteome</keyword>
<dbReference type="InterPro" id="IPR038573">
    <property type="entry name" value="BrnT_sf"/>
</dbReference>
<name>A0A2S6NPB3_RHOGL</name>
<evidence type="ECO:0000313" key="2">
    <source>
        <dbReference type="Proteomes" id="UP000239724"/>
    </source>
</evidence>